<organism evidence="8">
    <name type="scientific">Lotharella oceanica</name>
    <dbReference type="NCBI Taxonomy" id="641309"/>
    <lineage>
        <taxon>Eukaryota</taxon>
        <taxon>Sar</taxon>
        <taxon>Rhizaria</taxon>
        <taxon>Cercozoa</taxon>
        <taxon>Chlorarachniophyceae</taxon>
        <taxon>Lotharella</taxon>
    </lineage>
</organism>
<dbReference type="InterPro" id="IPR040052">
    <property type="entry name" value="RBM17"/>
</dbReference>
<comment type="subcellular location">
    <subcellularLocation>
        <location evidence="1">Nucleus</location>
    </subcellularLocation>
</comment>
<dbReference type="AlphaFoldDB" id="A0A7S2TRL9"/>
<evidence type="ECO:0000256" key="3">
    <source>
        <dbReference type="ARBA" id="ARBA00022884"/>
    </source>
</evidence>
<evidence type="ECO:0000313" key="8">
    <source>
        <dbReference type="EMBL" id="CAD9766962.1"/>
    </source>
</evidence>
<feature type="compositionally biased region" description="Basic and acidic residues" evidence="6">
    <location>
        <begin position="52"/>
        <end position="61"/>
    </location>
</feature>
<dbReference type="FunFam" id="3.30.70.330:FF:000382">
    <property type="entry name" value="G-patch domain-containing protein"/>
    <property type="match status" value="1"/>
</dbReference>
<feature type="region of interest" description="Disordered" evidence="6">
    <location>
        <begin position="170"/>
        <end position="202"/>
    </location>
</feature>
<evidence type="ECO:0000256" key="4">
    <source>
        <dbReference type="ARBA" id="ARBA00023187"/>
    </source>
</evidence>
<dbReference type="InterPro" id="IPR012677">
    <property type="entry name" value="Nucleotide-bd_a/b_plait_sf"/>
</dbReference>
<dbReference type="GO" id="GO:0003723">
    <property type="term" value="F:RNA binding"/>
    <property type="evidence" value="ECO:0007669"/>
    <property type="project" value="UniProtKB-KW"/>
</dbReference>
<feature type="compositionally biased region" description="Basic and acidic residues" evidence="6">
    <location>
        <begin position="188"/>
        <end position="202"/>
    </location>
</feature>
<feature type="domain" description="RNA recognition motif" evidence="7">
    <location>
        <begin position="241"/>
        <end position="322"/>
    </location>
</feature>
<accession>A0A7S2TRL9</accession>
<keyword evidence="5" id="KW-0539">Nucleus</keyword>
<dbReference type="InterPro" id="IPR035979">
    <property type="entry name" value="RBD_domain_sf"/>
</dbReference>
<dbReference type="EMBL" id="HBHP01018412">
    <property type="protein sequence ID" value="CAD9766962.1"/>
    <property type="molecule type" value="Transcribed_RNA"/>
</dbReference>
<evidence type="ECO:0000256" key="6">
    <source>
        <dbReference type="SAM" id="MobiDB-lite"/>
    </source>
</evidence>
<dbReference type="GO" id="GO:0071011">
    <property type="term" value="C:precatalytic spliceosome"/>
    <property type="evidence" value="ECO:0007669"/>
    <property type="project" value="TreeGrafter"/>
</dbReference>
<dbReference type="InterPro" id="IPR003954">
    <property type="entry name" value="RRM_euk-type"/>
</dbReference>
<dbReference type="PANTHER" id="PTHR13288:SF8">
    <property type="entry name" value="SPLICING FACTOR 45"/>
    <property type="match status" value="1"/>
</dbReference>
<protein>
    <recommendedName>
        <fullName evidence="7">RNA recognition motif domain-containing protein</fullName>
    </recommendedName>
</protein>
<dbReference type="SMART" id="SM00361">
    <property type="entry name" value="RRM_1"/>
    <property type="match status" value="1"/>
</dbReference>
<keyword evidence="4" id="KW-0508">mRNA splicing</keyword>
<keyword evidence="3" id="KW-0694">RNA-binding</keyword>
<evidence type="ECO:0000256" key="2">
    <source>
        <dbReference type="ARBA" id="ARBA00022664"/>
    </source>
</evidence>
<feature type="compositionally biased region" description="Basic and acidic residues" evidence="6">
    <location>
        <begin position="170"/>
        <end position="179"/>
    </location>
</feature>
<dbReference type="SUPFAM" id="SSF54928">
    <property type="entry name" value="RNA-binding domain, RBD"/>
    <property type="match status" value="1"/>
</dbReference>
<feature type="region of interest" description="Disordered" evidence="6">
    <location>
        <begin position="214"/>
        <end position="237"/>
    </location>
</feature>
<proteinExistence type="predicted"/>
<name>A0A7S2TRL9_9EUKA</name>
<dbReference type="Gene3D" id="3.30.70.330">
    <property type="match status" value="1"/>
</dbReference>
<evidence type="ECO:0000259" key="7">
    <source>
        <dbReference type="SMART" id="SM00361"/>
    </source>
</evidence>
<reference evidence="8" key="1">
    <citation type="submission" date="2021-01" db="EMBL/GenBank/DDBJ databases">
        <authorList>
            <person name="Corre E."/>
            <person name="Pelletier E."/>
            <person name="Niang G."/>
            <person name="Scheremetjew M."/>
            <person name="Finn R."/>
            <person name="Kale V."/>
            <person name="Holt S."/>
            <person name="Cochrane G."/>
            <person name="Meng A."/>
            <person name="Brown T."/>
            <person name="Cohen L."/>
        </authorList>
    </citation>
    <scope>NUCLEOTIDE SEQUENCE</scope>
    <source>
        <strain evidence="8">CCMP622</strain>
    </source>
</reference>
<dbReference type="GO" id="GO:0045292">
    <property type="term" value="P:mRNA cis splicing, via spliceosome"/>
    <property type="evidence" value="ECO:0007669"/>
    <property type="project" value="InterPro"/>
</dbReference>
<sequence>MASLYDDLPEPGSVEAKKISNYNPPPAPPVKKTWAIPRSAKAKKQAPPPKPKAPEPEDKKAPPAPIVPAMRPPARKPLMSSIPRALMAKRKLTTPSIVALKRAKASKAAAAAAAAAEVLKSAGVMNVHGESTKSGSSMDSKQWPFGDKILDEYDPAKPNDYEDFVKMRDDKFEAEERDRRNKKAKEKLRKEYEKQETTMDRGETGEEAYMRRVRMSQQQAQPAAGPPRGNPAADEGSPSRVILLTNMVGPGEVDDALAGETAEECQKYGPVLKCSITEVNRLGIKEEEAVRIFVVFGTVVAATKALKDLNGRFFAGRTVKARYFPVDKYNRNELEP</sequence>
<evidence type="ECO:0000256" key="5">
    <source>
        <dbReference type="ARBA" id="ARBA00023242"/>
    </source>
</evidence>
<gene>
    <name evidence="8" type="ORF">LSP00402_LOCUS11448</name>
</gene>
<keyword evidence="2" id="KW-0507">mRNA processing</keyword>
<feature type="region of interest" description="Disordered" evidence="6">
    <location>
        <begin position="1"/>
        <end position="78"/>
    </location>
</feature>
<dbReference type="PANTHER" id="PTHR13288">
    <property type="entry name" value="SPLICING FACTOR 45 SPF45"/>
    <property type="match status" value="1"/>
</dbReference>
<evidence type="ECO:0000256" key="1">
    <source>
        <dbReference type="ARBA" id="ARBA00004123"/>
    </source>
</evidence>